<dbReference type="RefSeq" id="WP_378545450.1">
    <property type="nucleotide sequence ID" value="NZ_JBHSBA010000003.1"/>
</dbReference>
<sequence>MVAASDSPGTDFAMVPSEVADAGTYVQQVADSLINGLSSLDRDISGVLDNWRGAAADAFSEGWAETKEGAATVLDALAAMAGLLGAATKAVEGQDISNAVTLRSLDVPELNL</sequence>
<accession>A0ABV8KZM0</accession>
<comment type="caution">
    <text evidence="1">The sequence shown here is derived from an EMBL/GenBank/DDBJ whole genome shotgun (WGS) entry which is preliminary data.</text>
</comment>
<dbReference type="EMBL" id="JBHSBA010000003">
    <property type="protein sequence ID" value="MFC4124046.1"/>
    <property type="molecule type" value="Genomic_DNA"/>
</dbReference>
<keyword evidence="2" id="KW-1185">Reference proteome</keyword>
<protein>
    <submittedName>
        <fullName evidence="1">WXG100 family type VII secretion target</fullName>
    </submittedName>
</protein>
<dbReference type="Proteomes" id="UP001595767">
    <property type="component" value="Unassembled WGS sequence"/>
</dbReference>
<dbReference type="InterPro" id="IPR036689">
    <property type="entry name" value="ESAT-6-like_sf"/>
</dbReference>
<evidence type="ECO:0000313" key="1">
    <source>
        <dbReference type="EMBL" id="MFC4124046.1"/>
    </source>
</evidence>
<dbReference type="Gene3D" id="1.10.287.1060">
    <property type="entry name" value="ESAT-6-like"/>
    <property type="match status" value="1"/>
</dbReference>
<proteinExistence type="predicted"/>
<name>A0ABV8KZM0_9NOCA</name>
<reference evidence="2" key="1">
    <citation type="journal article" date="2019" name="Int. J. Syst. Evol. Microbiol.">
        <title>The Global Catalogue of Microorganisms (GCM) 10K type strain sequencing project: providing services to taxonomists for standard genome sequencing and annotation.</title>
        <authorList>
            <consortium name="The Broad Institute Genomics Platform"/>
            <consortium name="The Broad Institute Genome Sequencing Center for Infectious Disease"/>
            <person name="Wu L."/>
            <person name="Ma J."/>
        </authorList>
    </citation>
    <scope>NUCLEOTIDE SEQUENCE [LARGE SCALE GENOMIC DNA]</scope>
    <source>
        <strain evidence="2">CGMCC 4.7204</strain>
    </source>
</reference>
<dbReference type="Pfam" id="PF06013">
    <property type="entry name" value="WXG100"/>
    <property type="match status" value="1"/>
</dbReference>
<evidence type="ECO:0000313" key="2">
    <source>
        <dbReference type="Proteomes" id="UP001595767"/>
    </source>
</evidence>
<dbReference type="InterPro" id="IPR010310">
    <property type="entry name" value="T7SS_ESAT-6-like"/>
</dbReference>
<gene>
    <name evidence="1" type="ORF">ACFOW8_03775</name>
</gene>
<dbReference type="SUPFAM" id="SSF140453">
    <property type="entry name" value="EsxAB dimer-like"/>
    <property type="match status" value="1"/>
</dbReference>
<organism evidence="1 2">
    <name type="scientific">Nocardia rhizosphaerae</name>
    <dbReference type="NCBI Taxonomy" id="1691571"/>
    <lineage>
        <taxon>Bacteria</taxon>
        <taxon>Bacillati</taxon>
        <taxon>Actinomycetota</taxon>
        <taxon>Actinomycetes</taxon>
        <taxon>Mycobacteriales</taxon>
        <taxon>Nocardiaceae</taxon>
        <taxon>Nocardia</taxon>
    </lineage>
</organism>